<proteinExistence type="predicted"/>
<evidence type="ECO:0000256" key="4">
    <source>
        <dbReference type="ARBA" id="ARBA00023136"/>
    </source>
</evidence>
<evidence type="ECO:0000313" key="8">
    <source>
        <dbReference type="EMBL" id="CAK7897886.1"/>
    </source>
</evidence>
<feature type="transmembrane region" description="Helical" evidence="6">
    <location>
        <begin position="170"/>
        <end position="191"/>
    </location>
</feature>
<evidence type="ECO:0000256" key="2">
    <source>
        <dbReference type="ARBA" id="ARBA00022692"/>
    </source>
</evidence>
<dbReference type="Pfam" id="PF12632">
    <property type="entry name" value="Vezatin"/>
    <property type="match status" value="1"/>
</dbReference>
<sequence length="618" mass="67656">MEVAVASTSPLGQYLTQLDATAADDGEARPPWLSGPRAVLKKRFIRDQTSGRSRKWRRMRWMENVRRCVEVKAVQRLIPELCAFHPTIREELQQAGVCDPVVFRPPSKSREGRRCCSFAAVEVLRHVRVNTTNVVWRLSVVVCTSAAVLVAVVTAVVGRGDGKLVLLQTMKWIVAATTFFLLGMEVCVRLLHAWYARCSRRLVGSLDAFVAGLEKFNEVYAGSLTIVKRAELASRGYRLGTGLLPPIGRLESNTMNTSSHDRSGEDAASHSLANQLRCLPLRRKLRALNKQLHVLASVVVEKDDQAIAHQCQVYSKEETTGGEQAPSLLLTALSKQHDRAVLLLENVVHSALVRNMTSACLLHRKTGVDRSLLCALDSLRSVVGQLVEALRAYADDLEDWNTSQNPVALLESDPATKFLDRRRRQEQVLNAYDTCPNGVASPLYELRSASETLAALVVAAQHELLPVDSAAERLLGSRDAMHSMVLQLQEAWNEYNSALSALNGREDKIESVGGSAVVGDKIGHASTLVPPIPLSSAPAREDLNCTVVFTGTSSGDDDFDLQALLKQQETNAVVTAPGSVPNFIRELRDVLAYRQTQAPPGPTKQVDHDPPALVTSAP</sequence>
<comment type="subcellular location">
    <subcellularLocation>
        <location evidence="1">Endomembrane system</location>
    </subcellularLocation>
</comment>
<organism evidence="9 10">
    <name type="scientific">Peronospora matthiolae</name>
    <dbReference type="NCBI Taxonomy" id="2874970"/>
    <lineage>
        <taxon>Eukaryota</taxon>
        <taxon>Sar</taxon>
        <taxon>Stramenopiles</taxon>
        <taxon>Oomycota</taxon>
        <taxon>Peronosporomycetes</taxon>
        <taxon>Peronosporales</taxon>
        <taxon>Peronosporaceae</taxon>
        <taxon>Peronospora</taxon>
    </lineage>
</organism>
<feature type="region of interest" description="Disordered" evidence="5">
    <location>
        <begin position="597"/>
        <end position="618"/>
    </location>
</feature>
<dbReference type="AlphaFoldDB" id="A0AAV1TWP7"/>
<dbReference type="GO" id="GO:0017022">
    <property type="term" value="F:myosin binding"/>
    <property type="evidence" value="ECO:0007669"/>
    <property type="project" value="InterPro"/>
</dbReference>
<reference evidence="9" key="1">
    <citation type="submission" date="2024-01" db="EMBL/GenBank/DDBJ databases">
        <authorList>
            <person name="Webb A."/>
        </authorList>
    </citation>
    <scope>NUCLEOTIDE SEQUENCE</scope>
    <source>
        <strain evidence="9">Pm1</strain>
    </source>
</reference>
<evidence type="ECO:0000256" key="3">
    <source>
        <dbReference type="ARBA" id="ARBA00022989"/>
    </source>
</evidence>
<keyword evidence="2 6" id="KW-0812">Transmembrane</keyword>
<feature type="transmembrane region" description="Helical" evidence="6">
    <location>
        <begin position="134"/>
        <end position="158"/>
    </location>
</feature>
<evidence type="ECO:0000256" key="1">
    <source>
        <dbReference type="ARBA" id="ARBA00004308"/>
    </source>
</evidence>
<protein>
    <recommendedName>
        <fullName evidence="7">Myosin-binding domain-containing protein</fullName>
    </recommendedName>
</protein>
<dbReference type="EMBL" id="CAKLBY020000101">
    <property type="protein sequence ID" value="CAK7926854.1"/>
    <property type="molecule type" value="Genomic_DNA"/>
</dbReference>
<evidence type="ECO:0000256" key="6">
    <source>
        <dbReference type="SAM" id="Phobius"/>
    </source>
</evidence>
<evidence type="ECO:0000256" key="5">
    <source>
        <dbReference type="SAM" id="MobiDB-lite"/>
    </source>
</evidence>
<name>A0AAV1TWP7_9STRA</name>
<dbReference type="EMBL" id="CAKLBY020000014">
    <property type="protein sequence ID" value="CAK7897886.1"/>
    <property type="molecule type" value="Genomic_DNA"/>
</dbReference>
<evidence type="ECO:0000313" key="10">
    <source>
        <dbReference type="Proteomes" id="UP001162060"/>
    </source>
</evidence>
<accession>A0AAV1TWP7</accession>
<feature type="domain" description="Myosin-binding" evidence="7">
    <location>
        <begin position="177"/>
        <end position="256"/>
    </location>
</feature>
<gene>
    <name evidence="9" type="ORF">PM001_LOCUS12004</name>
    <name evidence="8" type="ORF">PM001_LOCUS1532</name>
</gene>
<dbReference type="Proteomes" id="UP001162060">
    <property type="component" value="Unassembled WGS sequence"/>
</dbReference>
<keyword evidence="3 6" id="KW-1133">Transmembrane helix</keyword>
<dbReference type="GO" id="GO:0012505">
    <property type="term" value="C:endomembrane system"/>
    <property type="evidence" value="ECO:0007669"/>
    <property type="project" value="UniProtKB-SubCell"/>
</dbReference>
<evidence type="ECO:0000259" key="7">
    <source>
        <dbReference type="Pfam" id="PF12632"/>
    </source>
</evidence>
<dbReference type="InterPro" id="IPR026859">
    <property type="entry name" value="Myosin-bd"/>
</dbReference>
<keyword evidence="4 6" id="KW-0472">Membrane</keyword>
<comment type="caution">
    <text evidence="9">The sequence shown here is derived from an EMBL/GenBank/DDBJ whole genome shotgun (WGS) entry which is preliminary data.</text>
</comment>
<evidence type="ECO:0000313" key="9">
    <source>
        <dbReference type="EMBL" id="CAK7926854.1"/>
    </source>
</evidence>